<keyword evidence="2" id="KW-0812">Transmembrane</keyword>
<dbReference type="EMBL" id="MVBO01000009">
    <property type="protein sequence ID" value="OZJ05856.1"/>
    <property type="molecule type" value="Genomic_DNA"/>
</dbReference>
<dbReference type="AlphaFoldDB" id="A0A261Y5F9"/>
<protein>
    <submittedName>
        <fullName evidence="3">Uncharacterized protein</fullName>
    </submittedName>
</protein>
<dbReference type="PANTHER" id="PTHR28251">
    <property type="entry name" value="V-TYPE ATPASE ASSEMBLY FACTOR PKR1"/>
    <property type="match status" value="1"/>
</dbReference>
<dbReference type="InterPro" id="IPR013945">
    <property type="entry name" value="Pkr1"/>
</dbReference>
<evidence type="ECO:0000313" key="4">
    <source>
        <dbReference type="Proteomes" id="UP000242875"/>
    </source>
</evidence>
<evidence type="ECO:0000256" key="2">
    <source>
        <dbReference type="SAM" id="Phobius"/>
    </source>
</evidence>
<comment type="caution">
    <text evidence="3">The sequence shown here is derived from an EMBL/GenBank/DDBJ whole genome shotgun (WGS) entry which is preliminary data.</text>
</comment>
<accession>A0A261Y5F9</accession>
<reference evidence="3 4" key="1">
    <citation type="journal article" date="2017" name="Mycologia">
        <title>Bifiguratus adelaidae, gen. et sp. nov., a new member of Mucoromycotina in endophytic and soil-dwelling habitats.</title>
        <authorList>
            <person name="Torres-Cruz T.J."/>
            <person name="Billingsley Tobias T.L."/>
            <person name="Almatruk M."/>
            <person name="Hesse C."/>
            <person name="Kuske C.R."/>
            <person name="Desiro A."/>
            <person name="Benucci G.M."/>
            <person name="Bonito G."/>
            <person name="Stajich J.E."/>
            <person name="Dunlap C."/>
            <person name="Arnold A.E."/>
            <person name="Porras-Alfaro A."/>
        </authorList>
    </citation>
    <scope>NUCLEOTIDE SEQUENCE [LARGE SCALE GENOMIC DNA]</scope>
    <source>
        <strain evidence="3 4">AZ0501</strain>
    </source>
</reference>
<keyword evidence="2" id="KW-1133">Transmembrane helix</keyword>
<evidence type="ECO:0000256" key="1">
    <source>
        <dbReference type="SAM" id="MobiDB-lite"/>
    </source>
</evidence>
<dbReference type="PANTHER" id="PTHR28251:SF1">
    <property type="entry name" value="V-TYPE ATPASE ASSEMBLY FACTOR PKR1"/>
    <property type="match status" value="1"/>
</dbReference>
<gene>
    <name evidence="3" type="ORF">BZG36_00862</name>
</gene>
<keyword evidence="2" id="KW-0472">Membrane</keyword>
<dbReference type="OrthoDB" id="9626941at2759"/>
<name>A0A261Y5F9_9FUNG</name>
<dbReference type="GO" id="GO:0005789">
    <property type="term" value="C:endoplasmic reticulum membrane"/>
    <property type="evidence" value="ECO:0007669"/>
    <property type="project" value="TreeGrafter"/>
</dbReference>
<dbReference type="Pfam" id="PF08636">
    <property type="entry name" value="Pkr1"/>
    <property type="match status" value="1"/>
</dbReference>
<feature type="transmembrane region" description="Helical" evidence="2">
    <location>
        <begin position="177"/>
        <end position="195"/>
    </location>
</feature>
<proteinExistence type="predicted"/>
<keyword evidence="4" id="KW-1185">Reference proteome</keyword>
<feature type="region of interest" description="Disordered" evidence="1">
    <location>
        <begin position="1"/>
        <end position="67"/>
    </location>
</feature>
<organism evidence="3 4">
    <name type="scientific">Bifiguratus adelaidae</name>
    <dbReference type="NCBI Taxonomy" id="1938954"/>
    <lineage>
        <taxon>Eukaryota</taxon>
        <taxon>Fungi</taxon>
        <taxon>Fungi incertae sedis</taxon>
        <taxon>Mucoromycota</taxon>
        <taxon>Mucoromycotina</taxon>
        <taxon>Endogonomycetes</taxon>
        <taxon>Endogonales</taxon>
        <taxon>Endogonales incertae sedis</taxon>
        <taxon>Bifiguratus</taxon>
    </lineage>
</organism>
<feature type="transmembrane region" description="Helical" evidence="2">
    <location>
        <begin position="201"/>
        <end position="222"/>
    </location>
</feature>
<dbReference type="Proteomes" id="UP000242875">
    <property type="component" value="Unassembled WGS sequence"/>
</dbReference>
<sequence length="230" mass="25208">MVGGGTEDPESSGNVILSLRNLPKEDTPNAVPRIIQKPRNSRDQQLGGPHGICQAMQGMEPDGTPKNVERLSPSIGDSFVIVPNSLQTFDEMQYAASVQDIPALDNASTRRAVHTSLDTPFPTSEIGSDAMTPPGQGEAFLSRKPSPSEPKGLIADIMDSIMRPGYTPTSIVRLMDYTFYALFVTLLLLVFATSFNIHVCALLLLSVALFLTIKWYVFWIALTHRPARDY</sequence>
<evidence type="ECO:0000313" key="3">
    <source>
        <dbReference type="EMBL" id="OZJ05856.1"/>
    </source>
</evidence>
<dbReference type="GO" id="GO:0070072">
    <property type="term" value="P:vacuolar proton-transporting V-type ATPase complex assembly"/>
    <property type="evidence" value="ECO:0007669"/>
    <property type="project" value="InterPro"/>
</dbReference>